<evidence type="ECO:0000256" key="1">
    <source>
        <dbReference type="ARBA" id="ARBA00002591"/>
    </source>
</evidence>
<dbReference type="PANTHER" id="PTHR34933:SF1">
    <property type="entry name" value="FLAGELLAR L-RING PROTEIN"/>
    <property type="match status" value="1"/>
</dbReference>
<dbReference type="RefSeq" id="WP_206088162.1">
    <property type="nucleotide sequence ID" value="NZ_CP065053.1"/>
</dbReference>
<dbReference type="EMBL" id="CP065053">
    <property type="protein sequence ID" value="QPI48547.1"/>
    <property type="molecule type" value="Genomic_DNA"/>
</dbReference>
<keyword evidence="6" id="KW-0472">Membrane</keyword>
<gene>
    <name evidence="10" type="ORF">IV454_23900</name>
</gene>
<evidence type="ECO:0000256" key="5">
    <source>
        <dbReference type="ARBA" id="ARBA00022729"/>
    </source>
</evidence>
<accession>A0AA48WBP1</accession>
<evidence type="ECO:0000256" key="7">
    <source>
        <dbReference type="ARBA" id="ARBA00023143"/>
    </source>
</evidence>
<keyword evidence="5 9" id="KW-0732">Signal</keyword>
<keyword evidence="11" id="KW-1185">Reference proteome</keyword>
<comment type="subcellular location">
    <subcellularLocation>
        <location evidence="2">Bacterial flagellum basal body</location>
    </subcellularLocation>
    <subcellularLocation>
        <location evidence="3">Cell outer membrane</location>
    </subcellularLocation>
</comment>
<feature type="chain" id="PRO_5046882753" evidence="9">
    <location>
        <begin position="24"/>
        <end position="192"/>
    </location>
</feature>
<sequence>MGRFGQAVGLLCAAAMLGGTAQATSLYQEGSYKALASDQKARRRGDLVTIMVVENSSATSTANTTARRGASINAEVELPHKARGVGIQTNNNMDGRGQTVREGKVLAQITVVVKDVTDNGDLLVAGEQLLEVNNERQQIRVEGRIRTQDLSDTNVVLSTRIADAKISYVGAGDLSDKQRPGWWQQVLTWFGM</sequence>
<organism evidence="10 11">
    <name type="scientific">Massilia antarctica</name>
    <dbReference type="NCBI Taxonomy" id="2765360"/>
    <lineage>
        <taxon>Bacteria</taxon>
        <taxon>Pseudomonadati</taxon>
        <taxon>Pseudomonadota</taxon>
        <taxon>Betaproteobacteria</taxon>
        <taxon>Burkholderiales</taxon>
        <taxon>Oxalobacteraceae</taxon>
        <taxon>Telluria group</taxon>
        <taxon>Massilia</taxon>
    </lineage>
</organism>
<evidence type="ECO:0000256" key="6">
    <source>
        <dbReference type="ARBA" id="ARBA00023136"/>
    </source>
</evidence>
<name>A0AA48WBP1_9BURK</name>
<evidence type="ECO:0000256" key="2">
    <source>
        <dbReference type="ARBA" id="ARBA00004117"/>
    </source>
</evidence>
<comment type="function">
    <text evidence="1">Assembles around the rod to form the L-ring and probably protects the motor/basal body from shearing forces during rotation.</text>
</comment>
<feature type="signal peptide" evidence="9">
    <location>
        <begin position="1"/>
        <end position="23"/>
    </location>
</feature>
<evidence type="ECO:0000256" key="4">
    <source>
        <dbReference type="ARBA" id="ARBA00006929"/>
    </source>
</evidence>
<keyword evidence="8" id="KW-0998">Cell outer membrane</keyword>
<keyword evidence="10" id="KW-0969">Cilium</keyword>
<keyword evidence="10" id="KW-0966">Cell projection</keyword>
<dbReference type="PANTHER" id="PTHR34933">
    <property type="entry name" value="FLAGELLAR L-RING PROTEIN"/>
    <property type="match status" value="1"/>
</dbReference>
<evidence type="ECO:0000313" key="11">
    <source>
        <dbReference type="Proteomes" id="UP000662888"/>
    </source>
</evidence>
<dbReference type="InterPro" id="IPR000527">
    <property type="entry name" value="Flag_Lring"/>
</dbReference>
<dbReference type="Pfam" id="PF02107">
    <property type="entry name" value="FlgH"/>
    <property type="match status" value="1"/>
</dbReference>
<proteinExistence type="inferred from homology"/>
<keyword evidence="7" id="KW-0975">Bacterial flagellum</keyword>
<evidence type="ECO:0000256" key="8">
    <source>
        <dbReference type="ARBA" id="ARBA00023237"/>
    </source>
</evidence>
<protein>
    <submittedName>
        <fullName evidence="10">Flagellar basal body L-ring protein FlgH</fullName>
    </submittedName>
</protein>
<dbReference type="PRINTS" id="PR01008">
    <property type="entry name" value="FLGLRINGFLGH"/>
</dbReference>
<reference evidence="10 11" key="1">
    <citation type="submission" date="2020-11" db="EMBL/GenBank/DDBJ databases">
        <authorList>
            <person name="Sun Q."/>
        </authorList>
    </citation>
    <scope>NUCLEOTIDE SEQUENCE [LARGE SCALE GENOMIC DNA]</scope>
    <source>
        <strain evidence="10 11">P8398</strain>
    </source>
</reference>
<evidence type="ECO:0000256" key="3">
    <source>
        <dbReference type="ARBA" id="ARBA00004442"/>
    </source>
</evidence>
<dbReference type="Proteomes" id="UP000662888">
    <property type="component" value="Chromosome"/>
</dbReference>
<comment type="similarity">
    <text evidence="4">Belongs to the FlgH family.</text>
</comment>
<evidence type="ECO:0000313" key="10">
    <source>
        <dbReference type="EMBL" id="QPI48547.1"/>
    </source>
</evidence>
<evidence type="ECO:0000256" key="9">
    <source>
        <dbReference type="SAM" id="SignalP"/>
    </source>
</evidence>
<keyword evidence="10" id="KW-0282">Flagellum</keyword>